<dbReference type="GO" id="GO:0003824">
    <property type="term" value="F:catalytic activity"/>
    <property type="evidence" value="ECO:0007669"/>
    <property type="project" value="InterPro"/>
</dbReference>
<name>A0A6G1KH34_9PLEO</name>
<dbReference type="Pfam" id="PF01425">
    <property type="entry name" value="Amidase"/>
    <property type="match status" value="1"/>
</dbReference>
<proteinExistence type="predicted"/>
<sequence length="211" mass="23017">MVSVGSNLVSLSLATDTAGSGRVPPGFKGVVRYKPTRGTISLCGVTPLCLSLDCVAVITKPFSDAKALWDVLENHNAPDTYAKLSLSSSTYHPQKPYHYALVLHTVNPMRQSFIYRVLIAFWKEDRRPIAGPHCRNDISASTAIFPRDGHNLLTDSTSTNPSTTAVYPIDLSNASATILNNYRTINLTPRARAHEAAISSNANLHQQHFEA</sequence>
<dbReference type="OrthoDB" id="167809at2759"/>
<dbReference type="PANTHER" id="PTHR11895">
    <property type="entry name" value="TRANSAMIDASE"/>
    <property type="match status" value="1"/>
</dbReference>
<evidence type="ECO:0000313" key="3">
    <source>
        <dbReference type="Proteomes" id="UP000799428"/>
    </source>
</evidence>
<dbReference type="AlphaFoldDB" id="A0A6G1KH34"/>
<evidence type="ECO:0000259" key="1">
    <source>
        <dbReference type="Pfam" id="PF01425"/>
    </source>
</evidence>
<dbReference type="Gene3D" id="3.90.1300.10">
    <property type="entry name" value="Amidase signature (AS) domain"/>
    <property type="match status" value="1"/>
</dbReference>
<dbReference type="InterPro" id="IPR023631">
    <property type="entry name" value="Amidase_dom"/>
</dbReference>
<keyword evidence="3" id="KW-1185">Reference proteome</keyword>
<accession>A0A6G1KH34</accession>
<reference evidence="2" key="1">
    <citation type="journal article" date="2020" name="Stud. Mycol.">
        <title>101 Dothideomycetes genomes: a test case for predicting lifestyles and emergence of pathogens.</title>
        <authorList>
            <person name="Haridas S."/>
            <person name="Albert R."/>
            <person name="Binder M."/>
            <person name="Bloem J."/>
            <person name="Labutti K."/>
            <person name="Salamov A."/>
            <person name="Andreopoulos B."/>
            <person name="Baker S."/>
            <person name="Barry K."/>
            <person name="Bills G."/>
            <person name="Bluhm B."/>
            <person name="Cannon C."/>
            <person name="Castanera R."/>
            <person name="Culley D."/>
            <person name="Daum C."/>
            <person name="Ezra D."/>
            <person name="Gonzalez J."/>
            <person name="Henrissat B."/>
            <person name="Kuo A."/>
            <person name="Liang C."/>
            <person name="Lipzen A."/>
            <person name="Lutzoni F."/>
            <person name="Magnuson J."/>
            <person name="Mondo S."/>
            <person name="Nolan M."/>
            <person name="Ohm R."/>
            <person name="Pangilinan J."/>
            <person name="Park H.-J."/>
            <person name="Ramirez L."/>
            <person name="Alfaro M."/>
            <person name="Sun H."/>
            <person name="Tritt A."/>
            <person name="Yoshinaga Y."/>
            <person name="Zwiers L.-H."/>
            <person name="Turgeon B."/>
            <person name="Goodwin S."/>
            <person name="Spatafora J."/>
            <person name="Crous P."/>
            <person name="Grigoriev I."/>
        </authorList>
    </citation>
    <scope>NUCLEOTIDE SEQUENCE</scope>
    <source>
        <strain evidence="2">CBS 279.74</strain>
    </source>
</reference>
<organism evidence="2 3">
    <name type="scientific">Pleomassaria siparia CBS 279.74</name>
    <dbReference type="NCBI Taxonomy" id="1314801"/>
    <lineage>
        <taxon>Eukaryota</taxon>
        <taxon>Fungi</taxon>
        <taxon>Dikarya</taxon>
        <taxon>Ascomycota</taxon>
        <taxon>Pezizomycotina</taxon>
        <taxon>Dothideomycetes</taxon>
        <taxon>Pleosporomycetidae</taxon>
        <taxon>Pleosporales</taxon>
        <taxon>Pleomassariaceae</taxon>
        <taxon>Pleomassaria</taxon>
    </lineage>
</organism>
<gene>
    <name evidence="2" type="ORF">K504DRAFT_499201</name>
</gene>
<dbReference type="EMBL" id="MU005766">
    <property type="protein sequence ID" value="KAF2712090.1"/>
    <property type="molecule type" value="Genomic_DNA"/>
</dbReference>
<dbReference type="PANTHER" id="PTHR11895:SF7">
    <property type="entry name" value="GLUTAMYL-TRNA(GLN) AMIDOTRANSFERASE SUBUNIT A, MITOCHONDRIAL"/>
    <property type="match status" value="1"/>
</dbReference>
<protein>
    <submittedName>
        <fullName evidence="2">Amidase signature enzyme</fullName>
    </submittedName>
</protein>
<dbReference type="InterPro" id="IPR036928">
    <property type="entry name" value="AS_sf"/>
</dbReference>
<evidence type="ECO:0000313" key="2">
    <source>
        <dbReference type="EMBL" id="KAF2712090.1"/>
    </source>
</evidence>
<feature type="domain" description="Amidase" evidence="1">
    <location>
        <begin position="3"/>
        <end position="185"/>
    </location>
</feature>
<dbReference type="InterPro" id="IPR000120">
    <property type="entry name" value="Amidase"/>
</dbReference>
<dbReference type="SUPFAM" id="SSF75304">
    <property type="entry name" value="Amidase signature (AS) enzymes"/>
    <property type="match status" value="1"/>
</dbReference>
<dbReference type="Proteomes" id="UP000799428">
    <property type="component" value="Unassembled WGS sequence"/>
</dbReference>